<dbReference type="InterPro" id="IPR003615">
    <property type="entry name" value="HNH_nuc"/>
</dbReference>
<dbReference type="GO" id="GO:0008270">
    <property type="term" value="F:zinc ion binding"/>
    <property type="evidence" value="ECO:0007669"/>
    <property type="project" value="InterPro"/>
</dbReference>
<dbReference type="SMART" id="SM00507">
    <property type="entry name" value="HNHc"/>
    <property type="match status" value="1"/>
</dbReference>
<evidence type="ECO:0000259" key="1">
    <source>
        <dbReference type="SMART" id="SM00507"/>
    </source>
</evidence>
<dbReference type="Gene3D" id="1.10.30.50">
    <property type="match status" value="1"/>
</dbReference>
<feature type="domain" description="HNH nuclease" evidence="1">
    <location>
        <begin position="80"/>
        <end position="130"/>
    </location>
</feature>
<dbReference type="InterPro" id="IPR002711">
    <property type="entry name" value="HNH"/>
</dbReference>
<keyword evidence="2" id="KW-0378">Hydrolase</keyword>
<dbReference type="EMBL" id="NIGF01000003">
    <property type="protein sequence ID" value="PQV64801.1"/>
    <property type="molecule type" value="Genomic_DNA"/>
</dbReference>
<dbReference type="CDD" id="cd00085">
    <property type="entry name" value="HNHc"/>
    <property type="match status" value="1"/>
</dbReference>
<reference evidence="2 3" key="1">
    <citation type="journal article" date="2018" name="Syst. Appl. Microbiol.">
        <title>Abditibacterium utsteinense sp. nov., the first cultivated member of candidate phylum FBP, isolated from ice-free Antarctic soil samples.</title>
        <authorList>
            <person name="Tahon G."/>
            <person name="Tytgat B."/>
            <person name="Lebbe L."/>
            <person name="Carlier A."/>
            <person name="Willems A."/>
        </authorList>
    </citation>
    <scope>NUCLEOTIDE SEQUENCE [LARGE SCALE GENOMIC DNA]</scope>
    <source>
        <strain evidence="2 3">LMG 29911</strain>
    </source>
</reference>
<keyword evidence="2" id="KW-0255">Endonuclease</keyword>
<sequence>MFEYATLKSHSRALIAAQIILLSSILQGETMSFSQKGEKNLRLLYIERFSVEQVERACRKANWHRARALKLGRDLHFLWWQWLDLCESQSWNCAYCHKNEALEPHHVWELHRGGGNGIENIEALCRICHAHIHEWPDDVSDAWMEFQSALLRQFQSLALRGQSVRLCCGTHEQNQTRRRGVLMEFIAPQRGLVPLRGISPNGKRGIAEPFVSAHPLSADWWENRARAKVQWHAGGMWEEVVPLAHLAPREREVIIPRQSEPKMARAVQFSLGF</sequence>
<protein>
    <submittedName>
        <fullName evidence="2">HNH endonuclease</fullName>
    </submittedName>
</protein>
<keyword evidence="3" id="KW-1185">Reference proteome</keyword>
<accession>A0A2S8SVJ2</accession>
<gene>
    <name evidence="2" type="ORF">B1R32_10368</name>
</gene>
<proteinExistence type="predicted"/>
<dbReference type="GO" id="GO:0003676">
    <property type="term" value="F:nucleic acid binding"/>
    <property type="evidence" value="ECO:0007669"/>
    <property type="project" value="InterPro"/>
</dbReference>
<comment type="caution">
    <text evidence="2">The sequence shown here is derived from an EMBL/GenBank/DDBJ whole genome shotgun (WGS) entry which is preliminary data.</text>
</comment>
<dbReference type="GO" id="GO:0004519">
    <property type="term" value="F:endonuclease activity"/>
    <property type="evidence" value="ECO:0007669"/>
    <property type="project" value="UniProtKB-KW"/>
</dbReference>
<evidence type="ECO:0000313" key="2">
    <source>
        <dbReference type="EMBL" id="PQV64801.1"/>
    </source>
</evidence>
<dbReference type="Proteomes" id="UP000237684">
    <property type="component" value="Unassembled WGS sequence"/>
</dbReference>
<dbReference type="InParanoid" id="A0A2S8SVJ2"/>
<organism evidence="2 3">
    <name type="scientific">Abditibacterium utsteinense</name>
    <dbReference type="NCBI Taxonomy" id="1960156"/>
    <lineage>
        <taxon>Bacteria</taxon>
        <taxon>Pseudomonadati</taxon>
        <taxon>Abditibacteriota</taxon>
        <taxon>Abditibacteriia</taxon>
        <taxon>Abditibacteriales</taxon>
        <taxon>Abditibacteriaceae</taxon>
        <taxon>Abditibacterium</taxon>
    </lineage>
</organism>
<name>A0A2S8SVJ2_9BACT</name>
<dbReference type="AlphaFoldDB" id="A0A2S8SVJ2"/>
<dbReference type="Pfam" id="PF01844">
    <property type="entry name" value="HNH"/>
    <property type="match status" value="1"/>
</dbReference>
<evidence type="ECO:0000313" key="3">
    <source>
        <dbReference type="Proteomes" id="UP000237684"/>
    </source>
</evidence>
<keyword evidence="2" id="KW-0540">Nuclease</keyword>